<keyword evidence="15" id="KW-0560">Oxidoreductase</keyword>
<dbReference type="InterPro" id="IPR009056">
    <property type="entry name" value="Cyt_c-like_dom"/>
</dbReference>
<dbReference type="GO" id="GO:0016491">
    <property type="term" value="F:oxidoreductase activity"/>
    <property type="evidence" value="ECO:0007669"/>
    <property type="project" value="UniProtKB-KW"/>
</dbReference>
<feature type="transmembrane region" description="Helical" evidence="13">
    <location>
        <begin position="15"/>
        <end position="41"/>
    </location>
</feature>
<feature type="transmembrane region" description="Helical" evidence="13">
    <location>
        <begin position="62"/>
        <end position="86"/>
    </location>
</feature>
<dbReference type="InterPro" id="IPR036909">
    <property type="entry name" value="Cyt_c-like_dom_sf"/>
</dbReference>
<organism evidence="15 16">
    <name type="scientific">Geochorda subterranea</name>
    <dbReference type="NCBI Taxonomy" id="3109564"/>
    <lineage>
        <taxon>Bacteria</taxon>
        <taxon>Bacillati</taxon>
        <taxon>Bacillota</taxon>
        <taxon>Limnochordia</taxon>
        <taxon>Limnochordales</taxon>
        <taxon>Geochordaceae</taxon>
        <taxon>Geochorda</taxon>
    </lineage>
</organism>
<sequence length="454" mass="49167">MNYPFWAIPRLGGSLTVGIVAILHVFVAMFAVGGGLYLVLAERWARREGRQEVLAYVEAHSRFFLLLTAVFGALTGVGIWFTIGLVSPPTTSVLIRTFVWAWAIEWVFFIAEIAAVLLYVASWHRVDARTHMLYGWAYAVSAFMSLVIINGIISFMLTPGRWLETGDFWHGFFNPSYWPSLVGRSAAAAALAGLWGLATATRIASQPDRDRVVRFASWWLVPGALLLPLTTIWYLQVVPVGARMLVLGGAAPVSLMFAGSVVISAIVFAVGVLGPLRSPRTATGALAAVLLAAGLIATGGTEWVREGIRKPYTIYGYLYSNGVYVWQQPGLAARGVLASARFADPARTASVSVSGEQAHAQAADLAAGQELFRLQCSICHSLGGYNDVQPLVKGWSEAYLDFQLAHLDTLKPYMPPFMGSPEERRALARWLASLHPPEAPSAAGRPPLPGEPIS</sequence>
<feature type="transmembrane region" description="Helical" evidence="13">
    <location>
        <begin position="255"/>
        <end position="273"/>
    </location>
</feature>
<keyword evidence="11 13" id="KW-0472">Membrane</keyword>
<protein>
    <submittedName>
        <fullName evidence="15">Cytochrome ubiquinol oxidase subunit I</fullName>
        <ecNumber evidence="15">1.10.3.-</ecNumber>
    </submittedName>
</protein>
<feature type="transmembrane region" description="Helical" evidence="13">
    <location>
        <begin position="212"/>
        <end position="235"/>
    </location>
</feature>
<evidence type="ECO:0000256" key="11">
    <source>
        <dbReference type="ARBA" id="ARBA00023136"/>
    </source>
</evidence>
<dbReference type="RefSeq" id="WP_324669684.1">
    <property type="nucleotide sequence ID" value="NZ_CP141614.1"/>
</dbReference>
<evidence type="ECO:0000313" key="16">
    <source>
        <dbReference type="Proteomes" id="UP001333102"/>
    </source>
</evidence>
<keyword evidence="6 13" id="KW-0812">Transmembrane</keyword>
<keyword evidence="10 12" id="KW-0408">Iron</keyword>
<proteinExistence type="inferred from homology"/>
<evidence type="ECO:0000259" key="14">
    <source>
        <dbReference type="PROSITE" id="PS51007"/>
    </source>
</evidence>
<evidence type="ECO:0000256" key="10">
    <source>
        <dbReference type="ARBA" id="ARBA00023004"/>
    </source>
</evidence>
<dbReference type="Pfam" id="PF01654">
    <property type="entry name" value="Cyt_bd_oxida_I"/>
    <property type="match status" value="1"/>
</dbReference>
<keyword evidence="5 12" id="KW-0349">Heme</keyword>
<evidence type="ECO:0000256" key="6">
    <source>
        <dbReference type="ARBA" id="ARBA00022692"/>
    </source>
</evidence>
<evidence type="ECO:0000256" key="5">
    <source>
        <dbReference type="ARBA" id="ARBA00022617"/>
    </source>
</evidence>
<dbReference type="PROSITE" id="PS51007">
    <property type="entry name" value="CYTC"/>
    <property type="match status" value="1"/>
</dbReference>
<accession>A0ABZ1BRG1</accession>
<keyword evidence="3" id="KW-0813">Transport</keyword>
<dbReference type="EC" id="1.10.3.-" evidence="15"/>
<feature type="domain" description="Cytochrome c" evidence="14">
    <location>
        <begin position="363"/>
        <end position="454"/>
    </location>
</feature>
<keyword evidence="7 12" id="KW-0479">Metal-binding</keyword>
<dbReference type="Proteomes" id="UP001333102">
    <property type="component" value="Chromosome"/>
</dbReference>
<feature type="transmembrane region" description="Helical" evidence="13">
    <location>
        <begin position="177"/>
        <end position="200"/>
    </location>
</feature>
<feature type="transmembrane region" description="Helical" evidence="13">
    <location>
        <begin position="133"/>
        <end position="157"/>
    </location>
</feature>
<evidence type="ECO:0000256" key="7">
    <source>
        <dbReference type="ARBA" id="ARBA00022723"/>
    </source>
</evidence>
<feature type="transmembrane region" description="Helical" evidence="13">
    <location>
        <begin position="98"/>
        <end position="121"/>
    </location>
</feature>
<dbReference type="SUPFAM" id="SSF46626">
    <property type="entry name" value="Cytochrome c"/>
    <property type="match status" value="1"/>
</dbReference>
<evidence type="ECO:0000256" key="3">
    <source>
        <dbReference type="ARBA" id="ARBA00022448"/>
    </source>
</evidence>
<gene>
    <name evidence="15" type="ORF">VLY81_03715</name>
</gene>
<evidence type="ECO:0000256" key="12">
    <source>
        <dbReference type="PROSITE-ProRule" id="PRU00433"/>
    </source>
</evidence>
<reference evidence="16" key="1">
    <citation type="submission" date="2023-12" db="EMBL/GenBank/DDBJ databases">
        <title>Novel isolates from deep terrestrial aquifers shed light on the physiology and ecology of the class Limnochordia.</title>
        <authorList>
            <person name="Karnachuk O.V."/>
            <person name="Lukina A.P."/>
            <person name="Avakyan M.R."/>
            <person name="Kadnikov V."/>
            <person name="Begmatov S."/>
            <person name="Beletsky A.V."/>
            <person name="Mardanov A.V."/>
            <person name="Ravin N.V."/>
        </authorList>
    </citation>
    <scope>NUCLEOTIDE SEQUENCE [LARGE SCALE GENOMIC DNA]</scope>
    <source>
        <strain evidence="16">LN</strain>
    </source>
</reference>
<name>A0ABZ1BRG1_9FIRM</name>
<evidence type="ECO:0000256" key="4">
    <source>
        <dbReference type="ARBA" id="ARBA00022475"/>
    </source>
</evidence>
<dbReference type="Pfam" id="PF13442">
    <property type="entry name" value="Cytochrome_CBB3"/>
    <property type="match status" value="1"/>
</dbReference>
<evidence type="ECO:0000313" key="15">
    <source>
        <dbReference type="EMBL" id="WRP15284.1"/>
    </source>
</evidence>
<keyword evidence="4" id="KW-1003">Cell membrane</keyword>
<comment type="subcellular location">
    <subcellularLocation>
        <location evidence="1">Cell membrane</location>
        <topology evidence="1">Multi-pass membrane protein</topology>
    </subcellularLocation>
</comment>
<keyword evidence="9 13" id="KW-1133">Transmembrane helix</keyword>
<comment type="similarity">
    <text evidence="2">Belongs to the cytochrome ubiquinol oxidase subunit 1 family.</text>
</comment>
<evidence type="ECO:0000256" key="8">
    <source>
        <dbReference type="ARBA" id="ARBA00022982"/>
    </source>
</evidence>
<keyword evidence="16" id="KW-1185">Reference proteome</keyword>
<dbReference type="Gene3D" id="1.10.760.10">
    <property type="entry name" value="Cytochrome c-like domain"/>
    <property type="match status" value="1"/>
</dbReference>
<dbReference type="EMBL" id="CP141614">
    <property type="protein sequence ID" value="WRP15284.1"/>
    <property type="molecule type" value="Genomic_DNA"/>
</dbReference>
<keyword evidence="8" id="KW-0249">Electron transport</keyword>
<evidence type="ECO:0000256" key="9">
    <source>
        <dbReference type="ARBA" id="ARBA00022989"/>
    </source>
</evidence>
<evidence type="ECO:0000256" key="1">
    <source>
        <dbReference type="ARBA" id="ARBA00004651"/>
    </source>
</evidence>
<dbReference type="InterPro" id="IPR002585">
    <property type="entry name" value="Cyt-d_ubiquinol_oxidase_su_1"/>
</dbReference>
<evidence type="ECO:0000256" key="2">
    <source>
        <dbReference type="ARBA" id="ARBA00009819"/>
    </source>
</evidence>
<feature type="transmembrane region" description="Helical" evidence="13">
    <location>
        <begin position="285"/>
        <end position="304"/>
    </location>
</feature>
<evidence type="ECO:0000256" key="13">
    <source>
        <dbReference type="SAM" id="Phobius"/>
    </source>
</evidence>